<comment type="caution">
    <text evidence="1">The sequence shown here is derived from an EMBL/GenBank/DDBJ whole genome shotgun (WGS) entry which is preliminary data.</text>
</comment>
<evidence type="ECO:0008006" key="3">
    <source>
        <dbReference type="Google" id="ProtNLM"/>
    </source>
</evidence>
<dbReference type="RefSeq" id="WP_377914444.1">
    <property type="nucleotide sequence ID" value="NZ_JBHSKS010000005.1"/>
</dbReference>
<dbReference type="Proteomes" id="UP001596163">
    <property type="component" value="Unassembled WGS sequence"/>
</dbReference>
<gene>
    <name evidence="1" type="ORF">ACFPIK_09160</name>
</gene>
<evidence type="ECO:0000313" key="1">
    <source>
        <dbReference type="EMBL" id="MFC5191935.1"/>
    </source>
</evidence>
<sequence length="349" mass="40133">MLRISFIAKALTFALLIGLSFRTSAYQKDILFSSEIPLDLEIVTNFKLIKGSKSDTVFFPTFIKFKNEEGKQDSVPVNLRGRGNSRRAQCFFTPLWLKIPKGASKNTPFEGNRSLKLVLPCQEGESFNHLIVKEYMAYKLYEQVSPYFFQTRLINLTLTDRQNKKGKTYALTAFVLEDVDNVAGYHEAKTKDSGLILPQLINDTLALKQDFFAFMIGNTDWSNTTQHNVKMLIKEDEKYIPVAYDFDYSGFVNAPYAIPYDYLPIKKVTERFYRGICRNETLTQLVKSDFLQRESQILATLEKYISLLPSAEFESSRNYLMDFFSILKSETSFQAQIANACQKYGLIEN</sequence>
<protein>
    <recommendedName>
        <fullName evidence="3">YARHG domain-containing protein</fullName>
    </recommendedName>
</protein>
<dbReference type="EMBL" id="JBHSKS010000005">
    <property type="protein sequence ID" value="MFC5191935.1"/>
    <property type="molecule type" value="Genomic_DNA"/>
</dbReference>
<proteinExistence type="predicted"/>
<name>A0ABW0BXX5_9BACT</name>
<accession>A0ABW0BXX5</accession>
<reference evidence="2" key="1">
    <citation type="journal article" date="2019" name="Int. J. Syst. Evol. Microbiol.">
        <title>The Global Catalogue of Microorganisms (GCM) 10K type strain sequencing project: providing services to taxonomists for standard genome sequencing and annotation.</title>
        <authorList>
            <consortium name="The Broad Institute Genomics Platform"/>
            <consortium name="The Broad Institute Genome Sequencing Center for Infectious Disease"/>
            <person name="Wu L."/>
            <person name="Ma J."/>
        </authorList>
    </citation>
    <scope>NUCLEOTIDE SEQUENCE [LARGE SCALE GENOMIC DNA]</scope>
    <source>
        <strain evidence="2">CGMCC 1.7030</strain>
    </source>
</reference>
<organism evidence="1 2">
    <name type="scientific">Algoriphagus aquatilis</name>
    <dbReference type="NCBI Taxonomy" id="490186"/>
    <lineage>
        <taxon>Bacteria</taxon>
        <taxon>Pseudomonadati</taxon>
        <taxon>Bacteroidota</taxon>
        <taxon>Cytophagia</taxon>
        <taxon>Cytophagales</taxon>
        <taxon>Cyclobacteriaceae</taxon>
        <taxon>Algoriphagus</taxon>
    </lineage>
</organism>
<keyword evidence="2" id="KW-1185">Reference proteome</keyword>
<evidence type="ECO:0000313" key="2">
    <source>
        <dbReference type="Proteomes" id="UP001596163"/>
    </source>
</evidence>